<dbReference type="InterPro" id="IPR018649">
    <property type="entry name" value="SHOCT"/>
</dbReference>
<protein>
    <recommendedName>
        <fullName evidence="2">SHOCT domain-containing protein</fullName>
    </recommendedName>
</protein>
<keyword evidence="1" id="KW-0472">Membrane</keyword>
<reference evidence="3 4" key="1">
    <citation type="submission" date="2019-10" db="EMBL/GenBank/DDBJ databases">
        <title>Whole genome shotgun sequence of Acrocarpospora macrocephala NBRC 16266.</title>
        <authorList>
            <person name="Ichikawa N."/>
            <person name="Kimura A."/>
            <person name="Kitahashi Y."/>
            <person name="Komaki H."/>
            <person name="Oguchi A."/>
        </authorList>
    </citation>
    <scope>NUCLEOTIDE SEQUENCE [LARGE SCALE GENOMIC DNA]</scope>
    <source>
        <strain evidence="3 4">NBRC 16266</strain>
    </source>
</reference>
<dbReference type="Pfam" id="PF09851">
    <property type="entry name" value="SHOCT"/>
    <property type="match status" value="1"/>
</dbReference>
<keyword evidence="1" id="KW-1133">Transmembrane helix</keyword>
<feature type="transmembrane region" description="Helical" evidence="1">
    <location>
        <begin position="38"/>
        <end position="62"/>
    </location>
</feature>
<organism evidence="3 4">
    <name type="scientific">Acrocarpospora macrocephala</name>
    <dbReference type="NCBI Taxonomy" id="150177"/>
    <lineage>
        <taxon>Bacteria</taxon>
        <taxon>Bacillati</taxon>
        <taxon>Actinomycetota</taxon>
        <taxon>Actinomycetes</taxon>
        <taxon>Streptosporangiales</taxon>
        <taxon>Streptosporangiaceae</taxon>
        <taxon>Acrocarpospora</taxon>
    </lineage>
</organism>
<evidence type="ECO:0000259" key="2">
    <source>
        <dbReference type="Pfam" id="PF09851"/>
    </source>
</evidence>
<feature type="domain" description="SHOCT" evidence="2">
    <location>
        <begin position="83"/>
        <end position="106"/>
    </location>
</feature>
<evidence type="ECO:0000313" key="4">
    <source>
        <dbReference type="Proteomes" id="UP000331127"/>
    </source>
</evidence>
<dbReference type="Proteomes" id="UP000331127">
    <property type="component" value="Unassembled WGS sequence"/>
</dbReference>
<comment type="caution">
    <text evidence="3">The sequence shown here is derived from an EMBL/GenBank/DDBJ whole genome shotgun (WGS) entry which is preliminary data.</text>
</comment>
<proteinExistence type="predicted"/>
<accession>A0A5M3X3V6</accession>
<keyword evidence="4" id="KW-1185">Reference proteome</keyword>
<gene>
    <name evidence="3" type="ORF">Amac_099850</name>
</gene>
<evidence type="ECO:0000313" key="3">
    <source>
        <dbReference type="EMBL" id="GES16387.1"/>
    </source>
</evidence>
<name>A0A5M3X3V6_9ACTN</name>
<sequence>MRPYPARAVESTVEASRKSGRWMEEITMMYWGNGMGGWGMVPMAVSGLLFWGLIITGIVLLVRSLGGGGQPDAVAAQTPTPQQVLADRFARGEIDEDEYTQRLQVLGGAAPSARGTTG</sequence>
<evidence type="ECO:0000256" key="1">
    <source>
        <dbReference type="SAM" id="Phobius"/>
    </source>
</evidence>
<dbReference type="AlphaFoldDB" id="A0A5M3X3V6"/>
<dbReference type="EMBL" id="BLAE01000099">
    <property type="protein sequence ID" value="GES16387.1"/>
    <property type="molecule type" value="Genomic_DNA"/>
</dbReference>
<keyword evidence="1" id="KW-0812">Transmembrane</keyword>